<dbReference type="EMBL" id="QXGH01000026">
    <property type="protein sequence ID" value="RHW25109.1"/>
    <property type="molecule type" value="Genomic_DNA"/>
</dbReference>
<reference evidence="1 2" key="1">
    <citation type="submission" date="2018-09" db="EMBL/GenBank/DDBJ databases">
        <title>Genome sequencing of Nocardioides immobilis CCTCC AB 2017083 for comparison to Nocardioides silvaticus.</title>
        <authorList>
            <person name="Li C."/>
            <person name="Wang G."/>
        </authorList>
    </citation>
    <scope>NUCLEOTIDE SEQUENCE [LARGE SCALE GENOMIC DNA]</scope>
    <source>
        <strain evidence="1 2">CCTCC AB 2017083</strain>
    </source>
</reference>
<name>A0A417XX80_9ACTN</name>
<sequence>MGYDGAGGLREPVDRTVQQLLRRAVLDHARDEHRKTFSPALHVGVPGIRSRRFEIEDPLDHGLRTDIVEAMMRPALEKGVVPLLWLTRRGDTTAHDVDGAWSAAVHAAGGELELALGLVIVTRRSWHDPRTGVQRTWKRIRSR</sequence>
<comment type="caution">
    <text evidence="1">The sequence shown here is derived from an EMBL/GenBank/DDBJ whole genome shotgun (WGS) entry which is preliminary data.</text>
</comment>
<dbReference type="Proteomes" id="UP000283644">
    <property type="component" value="Unassembled WGS sequence"/>
</dbReference>
<dbReference type="RefSeq" id="WP_118927157.1">
    <property type="nucleotide sequence ID" value="NZ_QXGH01000026.1"/>
</dbReference>
<dbReference type="OrthoDB" id="3789324at2"/>
<proteinExistence type="predicted"/>
<evidence type="ECO:0000313" key="1">
    <source>
        <dbReference type="EMBL" id="RHW25109.1"/>
    </source>
</evidence>
<organism evidence="1 2">
    <name type="scientific">Nocardioides immobilis</name>
    <dbReference type="NCBI Taxonomy" id="2049295"/>
    <lineage>
        <taxon>Bacteria</taxon>
        <taxon>Bacillati</taxon>
        <taxon>Actinomycetota</taxon>
        <taxon>Actinomycetes</taxon>
        <taxon>Propionibacteriales</taxon>
        <taxon>Nocardioidaceae</taxon>
        <taxon>Nocardioides</taxon>
    </lineage>
</organism>
<dbReference type="AlphaFoldDB" id="A0A417XX80"/>
<protein>
    <submittedName>
        <fullName evidence="1">Uncharacterized protein</fullName>
    </submittedName>
</protein>
<accession>A0A417XX80</accession>
<keyword evidence="2" id="KW-1185">Reference proteome</keyword>
<evidence type="ECO:0000313" key="2">
    <source>
        <dbReference type="Proteomes" id="UP000283644"/>
    </source>
</evidence>
<gene>
    <name evidence="1" type="ORF">D0Z08_20640</name>
</gene>